<name>A0A2W1N588_PAEXE</name>
<accession>A0A2W1N588</accession>
<dbReference type="Pfam" id="PF10706">
    <property type="entry name" value="Aminoglyc_resit"/>
    <property type="match status" value="1"/>
</dbReference>
<dbReference type="AlphaFoldDB" id="A0A2W1N588"/>
<protein>
    <recommendedName>
        <fullName evidence="3">Amino acid transporter</fullName>
    </recommendedName>
</protein>
<sequence length="186" mass="21921">MEPCDFIHFIMKDFKRPWGIAGGWSTDLFLGAKTRDHADIEIIIFRNDQLAMQEHLLGWSFKQVRNGLVAAWAPGETLDPPIHETYADKANEKIEILLNECDFHHWIYRRDNRIRRDLNKTILVTPNGIPFLSPEITLLYKSKNARAKDETDFSNTCEHMNLEQKHWLRAALQLTYIEHPWIRLLK</sequence>
<keyword evidence="2" id="KW-1185">Reference proteome</keyword>
<dbReference type="Proteomes" id="UP000214746">
    <property type="component" value="Unassembled WGS sequence"/>
</dbReference>
<dbReference type="RefSeq" id="WP_089201043.1">
    <property type="nucleotide sequence ID" value="NZ_NHRJ02000012.1"/>
</dbReference>
<evidence type="ECO:0000313" key="1">
    <source>
        <dbReference type="EMBL" id="PZE19869.1"/>
    </source>
</evidence>
<dbReference type="Gene3D" id="3.30.460.40">
    <property type="match status" value="1"/>
</dbReference>
<gene>
    <name evidence="1" type="ORF">CBW46_016215</name>
</gene>
<proteinExistence type="predicted"/>
<comment type="caution">
    <text evidence="1">The sequence shown here is derived from an EMBL/GenBank/DDBJ whole genome shotgun (WGS) entry which is preliminary data.</text>
</comment>
<dbReference type="InterPro" id="IPR019646">
    <property type="entry name" value="Aminoglyc_AdlTrfase"/>
</dbReference>
<evidence type="ECO:0000313" key="2">
    <source>
        <dbReference type="Proteomes" id="UP000214746"/>
    </source>
</evidence>
<dbReference type="OrthoDB" id="9800567at2"/>
<organism evidence="1 2">
    <name type="scientific">Paenibacillus xerothermodurans</name>
    <dbReference type="NCBI Taxonomy" id="1977292"/>
    <lineage>
        <taxon>Bacteria</taxon>
        <taxon>Bacillati</taxon>
        <taxon>Bacillota</taxon>
        <taxon>Bacilli</taxon>
        <taxon>Bacillales</taxon>
        <taxon>Paenibacillaceae</taxon>
        <taxon>Paenibacillus</taxon>
    </lineage>
</organism>
<evidence type="ECO:0008006" key="3">
    <source>
        <dbReference type="Google" id="ProtNLM"/>
    </source>
</evidence>
<dbReference type="EMBL" id="NHRJ02000012">
    <property type="protein sequence ID" value="PZE19869.1"/>
    <property type="molecule type" value="Genomic_DNA"/>
</dbReference>
<reference evidence="1" key="1">
    <citation type="submission" date="2018-06" db="EMBL/GenBank/DDBJ databases">
        <title>Paenibacillus xerothermodurans sp. nov. an extremely dry heat resistant spore forming bacterium isolated from the soil of Cape Canaveral, Florida.</title>
        <authorList>
            <person name="Seuylemezian A."/>
            <person name="Kaur N."/>
            <person name="Patil P."/>
            <person name="Patil P."/>
            <person name="Mayilraj S."/>
            <person name="Vaishampayan P."/>
        </authorList>
    </citation>
    <scope>NUCLEOTIDE SEQUENCE [LARGE SCALE GENOMIC DNA]</scope>
    <source>
        <strain evidence="1">ATCC 27380</strain>
    </source>
</reference>